<dbReference type="Pfam" id="PF06985">
    <property type="entry name" value="HET"/>
    <property type="match status" value="1"/>
</dbReference>
<gene>
    <name evidence="4" type="ORF">L227DRAFT_533215</name>
</gene>
<feature type="domain" description="Heterokaryon incompatibility" evidence="2">
    <location>
        <begin position="22"/>
        <end position="125"/>
    </location>
</feature>
<name>A0A5C2RX34_9APHY</name>
<dbReference type="PANTHER" id="PTHR10622:SF10">
    <property type="entry name" value="HET DOMAIN-CONTAINING PROTEIN"/>
    <property type="match status" value="1"/>
</dbReference>
<dbReference type="Proteomes" id="UP000313359">
    <property type="component" value="Unassembled WGS sequence"/>
</dbReference>
<evidence type="ECO:0000259" key="2">
    <source>
        <dbReference type="Pfam" id="PF06985"/>
    </source>
</evidence>
<dbReference type="EMBL" id="ML122295">
    <property type="protein sequence ID" value="RPD55477.1"/>
    <property type="molecule type" value="Genomic_DNA"/>
</dbReference>
<keyword evidence="1" id="KW-0472">Membrane</keyword>
<feature type="transmembrane region" description="Helical" evidence="1">
    <location>
        <begin position="487"/>
        <end position="512"/>
    </location>
</feature>
<keyword evidence="1" id="KW-0812">Transmembrane</keyword>
<dbReference type="AlphaFoldDB" id="A0A5C2RX34"/>
<dbReference type="Pfam" id="PF26640">
    <property type="entry name" value="DUF8212"/>
    <property type="match status" value="1"/>
</dbReference>
<sequence>MRLLNTRTGRFRWVDGPAEVKYAVLSHVWSRGEEQSYQDLLRIQCNADGQDSSNEGSILLAASPKIRNACAHALADGIEYIWMDLCCIDKTSSAEVSDAVLSMYAWYTHAAVCYAYLDDVEADEDPRLPSAKFRWSRWHTRGWTLPEVIAPKAVTFLSADWRALGTKHELAEVLEAVTGVDKGVLTHDVPLDSISVARRMSWAAKRLTTRQEDEAYALLGLFGIHIPIMYGEGAHAFLRLQEEILRTTMDQSLFVWGAGMSDCALDAELYDETRHTLLASSPAAFARSAGVQVIRCAALVGPEQRTALGGELPAYEFTPYGIRTWFPMLSVGPKVCLALLPCLDEDGGRLALVLKKTEDAATVHTVGIAGWEGVRARYRASLRTLPWNTDPAQAGNPSITASEETFTRVVKLNRPWPKTIPSSKLYIAHRPLNSLSVRPPAAHPGISAHPRIREPHDDLILVDRMDSSLRGVLWVCLADALDAVVSLLSLGFIIAVALFLGGLFVLLMMWMVGRHPLLVLL</sequence>
<dbReference type="PANTHER" id="PTHR10622">
    <property type="entry name" value="HET DOMAIN-CONTAINING PROTEIN"/>
    <property type="match status" value="1"/>
</dbReference>
<dbReference type="OrthoDB" id="2748246at2759"/>
<evidence type="ECO:0000313" key="4">
    <source>
        <dbReference type="EMBL" id="RPD55477.1"/>
    </source>
</evidence>
<dbReference type="InterPro" id="IPR010730">
    <property type="entry name" value="HET"/>
</dbReference>
<protein>
    <submittedName>
        <fullName evidence="4">HET-domain-containing protein</fullName>
    </submittedName>
</protein>
<keyword evidence="5" id="KW-1185">Reference proteome</keyword>
<keyword evidence="1" id="KW-1133">Transmembrane helix</keyword>
<proteinExistence type="predicted"/>
<organism evidence="4 5">
    <name type="scientific">Lentinus tigrinus ALCF2SS1-6</name>
    <dbReference type="NCBI Taxonomy" id="1328759"/>
    <lineage>
        <taxon>Eukaryota</taxon>
        <taxon>Fungi</taxon>
        <taxon>Dikarya</taxon>
        <taxon>Basidiomycota</taxon>
        <taxon>Agaricomycotina</taxon>
        <taxon>Agaricomycetes</taxon>
        <taxon>Polyporales</taxon>
        <taxon>Polyporaceae</taxon>
        <taxon>Lentinus</taxon>
    </lineage>
</organism>
<evidence type="ECO:0000256" key="1">
    <source>
        <dbReference type="SAM" id="Phobius"/>
    </source>
</evidence>
<reference evidence="4" key="1">
    <citation type="journal article" date="2018" name="Genome Biol. Evol.">
        <title>Genomics and development of Lentinus tigrinus, a white-rot wood-decaying mushroom with dimorphic fruiting bodies.</title>
        <authorList>
            <person name="Wu B."/>
            <person name="Xu Z."/>
            <person name="Knudson A."/>
            <person name="Carlson A."/>
            <person name="Chen N."/>
            <person name="Kovaka S."/>
            <person name="LaButti K."/>
            <person name="Lipzen A."/>
            <person name="Pennachio C."/>
            <person name="Riley R."/>
            <person name="Schakwitz W."/>
            <person name="Umezawa K."/>
            <person name="Ohm R.A."/>
            <person name="Grigoriev I.V."/>
            <person name="Nagy L.G."/>
            <person name="Gibbons J."/>
            <person name="Hibbett D."/>
        </authorList>
    </citation>
    <scope>NUCLEOTIDE SEQUENCE [LARGE SCALE GENOMIC DNA]</scope>
    <source>
        <strain evidence="4">ALCF2SS1-6</strain>
    </source>
</reference>
<evidence type="ECO:0000259" key="3">
    <source>
        <dbReference type="Pfam" id="PF26640"/>
    </source>
</evidence>
<feature type="domain" description="DUF8212" evidence="3">
    <location>
        <begin position="235"/>
        <end position="331"/>
    </location>
</feature>
<accession>A0A5C2RX34</accession>
<dbReference type="InterPro" id="IPR058525">
    <property type="entry name" value="DUF8212"/>
</dbReference>
<evidence type="ECO:0000313" key="5">
    <source>
        <dbReference type="Proteomes" id="UP000313359"/>
    </source>
</evidence>
<dbReference type="STRING" id="1328759.A0A5C2RX34"/>